<evidence type="ECO:0000259" key="2">
    <source>
        <dbReference type="SMART" id="SM00507"/>
    </source>
</evidence>
<dbReference type="CDD" id="cd00085">
    <property type="entry name" value="HNHc"/>
    <property type="match status" value="1"/>
</dbReference>
<accession>A0A8J3WZ76</accession>
<evidence type="ECO:0000256" key="1">
    <source>
        <dbReference type="ARBA" id="ARBA00023450"/>
    </source>
</evidence>
<keyword evidence="3" id="KW-0540">Nuclease</keyword>
<dbReference type="GO" id="GO:0003676">
    <property type="term" value="F:nucleic acid binding"/>
    <property type="evidence" value="ECO:0007669"/>
    <property type="project" value="InterPro"/>
</dbReference>
<organism evidence="3 4">
    <name type="scientific">Planosporangium mesophilum</name>
    <dbReference type="NCBI Taxonomy" id="689768"/>
    <lineage>
        <taxon>Bacteria</taxon>
        <taxon>Bacillati</taxon>
        <taxon>Actinomycetota</taxon>
        <taxon>Actinomycetes</taxon>
        <taxon>Micromonosporales</taxon>
        <taxon>Micromonosporaceae</taxon>
        <taxon>Planosporangium</taxon>
    </lineage>
</organism>
<dbReference type="Pfam" id="PF02720">
    <property type="entry name" value="DUF222"/>
    <property type="match status" value="1"/>
</dbReference>
<dbReference type="GO" id="GO:0004519">
    <property type="term" value="F:endonuclease activity"/>
    <property type="evidence" value="ECO:0007669"/>
    <property type="project" value="UniProtKB-KW"/>
</dbReference>
<dbReference type="SMART" id="SM00507">
    <property type="entry name" value="HNHc"/>
    <property type="match status" value="1"/>
</dbReference>
<dbReference type="Pfam" id="PF01844">
    <property type="entry name" value="HNH"/>
    <property type="match status" value="1"/>
</dbReference>
<dbReference type="GO" id="GO:0008270">
    <property type="term" value="F:zinc ion binding"/>
    <property type="evidence" value="ECO:0007669"/>
    <property type="project" value="InterPro"/>
</dbReference>
<dbReference type="Gene3D" id="1.10.30.50">
    <property type="match status" value="1"/>
</dbReference>
<protein>
    <submittedName>
        <fullName evidence="3">HNH endonuclease</fullName>
    </submittedName>
</protein>
<sequence length="406" mass="43429">MRSIEVLTAGLDALADDDVDALSGGELRAQLLMLLTVVNRVNAELARRVESFDRRGLSVEDGCRTAAAWLRAFGRLSGHAAAGQVKRARLCRQLAELAAAAAGGDVSAEHLDRVERLSERVGVDRVAEVETVLVEAARRLDPFDLGRVCGRVLVHVDPDGAQPDAGRDFARRGVTLSPFDGMVLVRGQLDPEGGAALTAALDALMGAPGPDELRTPAQRRADALVELARGVPREGAAPAVGGARPQVALLLTPENLIDRGSPEPAHLEWVGDVPDPVAQRIACDADVWRVITDPANGRPLDVGRAYRLVPHWLRKALYARDRGCRFPGCHAPAAWTDAHHIRSWAAGGPTDLDNLVLLCRFHHGLVHEAGWSIRYDLRTGAVTVARPDGRPYEITARAPTVVGGAA</sequence>
<keyword evidence="3" id="KW-0378">Hydrolase</keyword>
<keyword evidence="4" id="KW-1185">Reference proteome</keyword>
<feature type="domain" description="HNH nuclease" evidence="2">
    <location>
        <begin position="312"/>
        <end position="364"/>
    </location>
</feature>
<reference evidence="3" key="1">
    <citation type="submission" date="2021-01" db="EMBL/GenBank/DDBJ databases">
        <title>Whole genome shotgun sequence of Planosporangium mesophilum NBRC 109066.</title>
        <authorList>
            <person name="Komaki H."/>
            <person name="Tamura T."/>
        </authorList>
    </citation>
    <scope>NUCLEOTIDE SEQUENCE</scope>
    <source>
        <strain evidence="3">NBRC 109066</strain>
    </source>
</reference>
<dbReference type="RefSeq" id="WP_168112851.1">
    <property type="nucleotide sequence ID" value="NZ_BOON01000005.1"/>
</dbReference>
<dbReference type="InterPro" id="IPR003615">
    <property type="entry name" value="HNH_nuc"/>
</dbReference>
<comment type="caution">
    <text evidence="3">The sequence shown here is derived from an EMBL/GenBank/DDBJ whole genome shotgun (WGS) entry which is preliminary data.</text>
</comment>
<dbReference type="AlphaFoldDB" id="A0A8J3WZ76"/>
<dbReference type="InterPro" id="IPR003870">
    <property type="entry name" value="DUF222"/>
</dbReference>
<dbReference type="Proteomes" id="UP000599074">
    <property type="component" value="Unassembled WGS sequence"/>
</dbReference>
<comment type="similarity">
    <text evidence="1">Belongs to the Rv1128c/1148c/1588c/1702c/1945/3466 family.</text>
</comment>
<dbReference type="InterPro" id="IPR002711">
    <property type="entry name" value="HNH"/>
</dbReference>
<evidence type="ECO:0000313" key="3">
    <source>
        <dbReference type="EMBL" id="GII20914.1"/>
    </source>
</evidence>
<dbReference type="EMBL" id="BOON01000005">
    <property type="protein sequence ID" value="GII20914.1"/>
    <property type="molecule type" value="Genomic_DNA"/>
</dbReference>
<gene>
    <name evidence="3" type="ORF">Pme01_05110</name>
</gene>
<name>A0A8J3WZ76_9ACTN</name>
<evidence type="ECO:0000313" key="4">
    <source>
        <dbReference type="Proteomes" id="UP000599074"/>
    </source>
</evidence>
<keyword evidence="3" id="KW-0255">Endonuclease</keyword>
<proteinExistence type="inferred from homology"/>